<evidence type="ECO:0000313" key="3">
    <source>
        <dbReference type="Proteomes" id="UP000071859"/>
    </source>
</evidence>
<feature type="compositionally biased region" description="Low complexity" evidence="1">
    <location>
        <begin position="55"/>
        <end position="68"/>
    </location>
</feature>
<comment type="caution">
    <text evidence="2">The sequence shown here is derived from an EMBL/GenBank/DDBJ whole genome shotgun (WGS) entry which is preliminary data.</text>
</comment>
<organism evidence="2 3">
    <name type="scientific">Caballeronia calidae</name>
    <dbReference type="NCBI Taxonomy" id="1777139"/>
    <lineage>
        <taxon>Bacteria</taxon>
        <taxon>Pseudomonadati</taxon>
        <taxon>Pseudomonadota</taxon>
        <taxon>Betaproteobacteria</taxon>
        <taxon>Burkholderiales</taxon>
        <taxon>Burkholderiaceae</taxon>
        <taxon>Caballeronia</taxon>
    </lineage>
</organism>
<dbReference type="RefSeq" id="WP_062611834.1">
    <property type="nucleotide sequence ID" value="NZ_FCOX02000092.1"/>
</dbReference>
<dbReference type="Pfam" id="PF09483">
    <property type="entry name" value="HpaP"/>
    <property type="match status" value="1"/>
</dbReference>
<dbReference type="EMBL" id="FCOX02000092">
    <property type="protein sequence ID" value="SAL05822.1"/>
    <property type="molecule type" value="Genomic_DNA"/>
</dbReference>
<protein>
    <submittedName>
        <fullName evidence="2">Type III secretion inner membrane protein SctQ</fullName>
    </submittedName>
</protein>
<reference evidence="2" key="1">
    <citation type="submission" date="2016-01" db="EMBL/GenBank/DDBJ databases">
        <authorList>
            <person name="Peeters C."/>
        </authorList>
    </citation>
    <scope>NUCLEOTIDE SEQUENCE</scope>
    <source>
        <strain evidence="2">LMG 29321</strain>
    </source>
</reference>
<accession>A0A158EG08</accession>
<feature type="region of interest" description="Disordered" evidence="1">
    <location>
        <begin position="48"/>
        <end position="68"/>
    </location>
</feature>
<dbReference type="AlphaFoldDB" id="A0A158EG08"/>
<keyword evidence="3" id="KW-1185">Reference proteome</keyword>
<dbReference type="InterPro" id="IPR013390">
    <property type="entry name" value="T3SS_HpaP"/>
</dbReference>
<evidence type="ECO:0000256" key="1">
    <source>
        <dbReference type="SAM" id="MobiDB-lite"/>
    </source>
</evidence>
<sequence>MIDRKLSVRIYRVESEMDGPTRTARGFNFLMLARRLSARRASQAWHSDTRGLDLATPAEEAPSTAEASEQCEAMVADRVLERLAESSHLLNQSLLVEQTRIERFAQAIAEGVVEFCCLASIERTGNWDVALPLNETFPRGSQLLVTLTFGRLSIVFDIPDEQILTLLMNHVDVLTSRIDVILRKYGHAREIEIGRR</sequence>
<dbReference type="OrthoDB" id="8781027at2"/>
<evidence type="ECO:0000313" key="2">
    <source>
        <dbReference type="EMBL" id="SAL05822.1"/>
    </source>
</evidence>
<gene>
    <name evidence="2" type="ORF">AWB78_07719</name>
</gene>
<dbReference type="Proteomes" id="UP000071859">
    <property type="component" value="Unassembled WGS sequence"/>
</dbReference>
<name>A0A158EG08_9BURK</name>
<proteinExistence type="predicted"/>